<dbReference type="GO" id="GO:0016616">
    <property type="term" value="F:oxidoreductase activity, acting on the CH-OH group of donors, NAD or NADP as acceptor"/>
    <property type="evidence" value="ECO:0007669"/>
    <property type="project" value="TreeGrafter"/>
</dbReference>
<feature type="domain" description="NAD-dependent epimerase/dehydratase" evidence="2">
    <location>
        <begin position="9"/>
        <end position="262"/>
    </location>
</feature>
<reference evidence="3" key="1">
    <citation type="journal article" date="2022" name="Cell">
        <title>Repeat-based holocentromeres influence genome architecture and karyotype evolution.</title>
        <authorList>
            <person name="Hofstatter P.G."/>
            <person name="Thangavel G."/>
            <person name="Lux T."/>
            <person name="Neumann P."/>
            <person name="Vondrak T."/>
            <person name="Novak P."/>
            <person name="Zhang M."/>
            <person name="Costa L."/>
            <person name="Castellani M."/>
            <person name="Scott A."/>
            <person name="Toegelov H."/>
            <person name="Fuchs J."/>
            <person name="Mata-Sucre Y."/>
            <person name="Dias Y."/>
            <person name="Vanzela A.L.L."/>
            <person name="Huettel B."/>
            <person name="Almeida C.C.S."/>
            <person name="Simkova H."/>
            <person name="Souza G."/>
            <person name="Pedrosa-Harand A."/>
            <person name="Macas J."/>
            <person name="Mayer K.F.X."/>
            <person name="Houben A."/>
            <person name="Marques A."/>
        </authorList>
    </citation>
    <scope>NUCLEOTIDE SEQUENCE</scope>
    <source>
        <strain evidence="3">RhyBre1mFocal</strain>
    </source>
</reference>
<dbReference type="Gene3D" id="3.40.50.720">
    <property type="entry name" value="NAD(P)-binding Rossmann-like Domain"/>
    <property type="match status" value="1"/>
</dbReference>
<name>A0A9Q0D174_9POAL</name>
<dbReference type="PANTHER" id="PTHR10366:SF628">
    <property type="entry name" value="NAD(P)-BINDING ROSSMANN-FOLD SUPERFAMILY PROTEIN"/>
    <property type="match status" value="1"/>
</dbReference>
<dbReference type="EMBL" id="JAMQYH010000001">
    <property type="protein sequence ID" value="KAJ1703960.1"/>
    <property type="molecule type" value="Genomic_DNA"/>
</dbReference>
<dbReference type="InterPro" id="IPR001509">
    <property type="entry name" value="Epimerase_deHydtase"/>
</dbReference>
<dbReference type="SUPFAM" id="SSF51735">
    <property type="entry name" value="NAD(P)-binding Rossmann-fold domains"/>
    <property type="match status" value="1"/>
</dbReference>
<dbReference type="Pfam" id="PF01370">
    <property type="entry name" value="Epimerase"/>
    <property type="match status" value="1"/>
</dbReference>
<proteinExistence type="predicted"/>
<dbReference type="CDD" id="cd08958">
    <property type="entry name" value="FR_SDR_e"/>
    <property type="match status" value="1"/>
</dbReference>
<accession>A0A9Q0D174</accession>
<sequence>MKGCHEKRVCVTGTTGYIGSWLVRLLLQQGYHVHATARDPEKASRMLSTLEGTNRLKIFRADLNEDRSFDEAVKSCVGLFHVAASMEFGTSVQENIEDHVRRNILEPAVRGTQNLLQSCVRSGTVKRVVFTSSISTITAKDETGDWKPVVDESCVTPANLVWKTKNSGWVYVLSKLSTEEEAFKFAKENGIDLVSIIPPTVAGPFLIPTVPSSLQVLLSPITGNPKFYPILVSVQSRLGSIALVHVEDICRAHVFLFETSEASGRYLCSVGSCTIPQIVDVLSSEFPNFISKRFEEEFNRSAPSVISSEQLLDLGYRFKYDVKDVIKESIQSCIRNGLLDN</sequence>
<evidence type="ECO:0000313" key="4">
    <source>
        <dbReference type="Proteomes" id="UP001151287"/>
    </source>
</evidence>
<dbReference type="InterPro" id="IPR036291">
    <property type="entry name" value="NAD(P)-bd_dom_sf"/>
</dbReference>
<keyword evidence="1" id="KW-0560">Oxidoreductase</keyword>
<keyword evidence="4" id="KW-1185">Reference proteome</keyword>
<dbReference type="PANTHER" id="PTHR10366">
    <property type="entry name" value="NAD DEPENDENT EPIMERASE/DEHYDRATASE"/>
    <property type="match status" value="1"/>
</dbReference>
<dbReference type="FunFam" id="3.40.50.720:FF:000085">
    <property type="entry name" value="Dihydroflavonol reductase"/>
    <property type="match status" value="1"/>
</dbReference>
<evidence type="ECO:0000259" key="2">
    <source>
        <dbReference type="Pfam" id="PF01370"/>
    </source>
</evidence>
<evidence type="ECO:0000256" key="1">
    <source>
        <dbReference type="ARBA" id="ARBA00023002"/>
    </source>
</evidence>
<dbReference type="Proteomes" id="UP001151287">
    <property type="component" value="Unassembled WGS sequence"/>
</dbReference>
<evidence type="ECO:0000313" key="3">
    <source>
        <dbReference type="EMBL" id="KAJ1703960.1"/>
    </source>
</evidence>
<dbReference type="InterPro" id="IPR050425">
    <property type="entry name" value="NAD(P)_dehydrat-like"/>
</dbReference>
<organism evidence="3 4">
    <name type="scientific">Rhynchospora breviuscula</name>
    <dbReference type="NCBI Taxonomy" id="2022672"/>
    <lineage>
        <taxon>Eukaryota</taxon>
        <taxon>Viridiplantae</taxon>
        <taxon>Streptophyta</taxon>
        <taxon>Embryophyta</taxon>
        <taxon>Tracheophyta</taxon>
        <taxon>Spermatophyta</taxon>
        <taxon>Magnoliopsida</taxon>
        <taxon>Liliopsida</taxon>
        <taxon>Poales</taxon>
        <taxon>Cyperaceae</taxon>
        <taxon>Cyperoideae</taxon>
        <taxon>Rhynchosporeae</taxon>
        <taxon>Rhynchospora</taxon>
    </lineage>
</organism>
<gene>
    <name evidence="3" type="ORF">LUZ63_003739</name>
</gene>
<comment type="caution">
    <text evidence="3">The sequence shown here is derived from an EMBL/GenBank/DDBJ whole genome shotgun (WGS) entry which is preliminary data.</text>
</comment>
<protein>
    <recommendedName>
        <fullName evidence="2">NAD-dependent epimerase/dehydratase domain-containing protein</fullName>
    </recommendedName>
</protein>
<dbReference type="AlphaFoldDB" id="A0A9Q0D174"/>
<dbReference type="OrthoDB" id="9514740at2759"/>